<reference evidence="8 9" key="1">
    <citation type="submission" date="2023-05" db="EMBL/GenBank/DDBJ databases">
        <title>Sedimentitalea sp. nov. JM2-8.</title>
        <authorList>
            <person name="Huang J."/>
        </authorList>
    </citation>
    <scope>NUCLEOTIDE SEQUENCE [LARGE SCALE GENOMIC DNA]</scope>
    <source>
        <strain evidence="8 9">JM2-8</strain>
    </source>
</reference>
<evidence type="ECO:0000313" key="8">
    <source>
        <dbReference type="EMBL" id="MDK3072270.1"/>
    </source>
</evidence>
<dbReference type="Proteomes" id="UP001227126">
    <property type="component" value="Unassembled WGS sequence"/>
</dbReference>
<dbReference type="Pfam" id="PF24877">
    <property type="entry name" value="ILV_EDD_C"/>
    <property type="match status" value="1"/>
</dbReference>
<evidence type="ECO:0000313" key="9">
    <source>
        <dbReference type="Proteomes" id="UP001227126"/>
    </source>
</evidence>
<proteinExistence type="inferred from homology"/>
<dbReference type="InterPro" id="IPR037237">
    <property type="entry name" value="IlvD/EDD_N"/>
</dbReference>
<dbReference type="InterPro" id="IPR042096">
    <property type="entry name" value="Dihydro-acid_dehy_C"/>
</dbReference>
<dbReference type="SUPFAM" id="SSF143975">
    <property type="entry name" value="IlvD/EDD N-terminal domain-like"/>
    <property type="match status" value="1"/>
</dbReference>
<evidence type="ECO:0000259" key="6">
    <source>
        <dbReference type="Pfam" id="PF00920"/>
    </source>
</evidence>
<dbReference type="InterPro" id="IPR056740">
    <property type="entry name" value="ILV_EDD_C"/>
</dbReference>
<dbReference type="InterPro" id="IPR000581">
    <property type="entry name" value="ILV_EDD_N"/>
</dbReference>
<evidence type="ECO:0000256" key="3">
    <source>
        <dbReference type="ARBA" id="ARBA00023004"/>
    </source>
</evidence>
<dbReference type="EMBL" id="JASNJE010000003">
    <property type="protein sequence ID" value="MDK3072270.1"/>
    <property type="molecule type" value="Genomic_DNA"/>
</dbReference>
<evidence type="ECO:0000256" key="4">
    <source>
        <dbReference type="ARBA" id="ARBA00023014"/>
    </source>
</evidence>
<dbReference type="Gene3D" id="3.50.30.80">
    <property type="entry name" value="IlvD/EDD C-terminal domain-like"/>
    <property type="match status" value="1"/>
</dbReference>
<keyword evidence="2" id="KW-0479">Metal-binding</keyword>
<evidence type="ECO:0000256" key="2">
    <source>
        <dbReference type="ARBA" id="ARBA00022723"/>
    </source>
</evidence>
<keyword evidence="9" id="KW-1185">Reference proteome</keyword>
<comment type="caution">
    <text evidence="8">The sequence shown here is derived from an EMBL/GenBank/DDBJ whole genome shotgun (WGS) entry which is preliminary data.</text>
</comment>
<dbReference type="NCBIfam" id="NF009560">
    <property type="entry name" value="PRK13017.1"/>
    <property type="match status" value="1"/>
</dbReference>
<gene>
    <name evidence="8" type="ORF">QO034_04030</name>
</gene>
<dbReference type="SUPFAM" id="SSF52016">
    <property type="entry name" value="LeuD/IlvD-like"/>
    <property type="match status" value="1"/>
</dbReference>
<dbReference type="InterPro" id="IPR020558">
    <property type="entry name" value="DiOHA_6PGluconate_deHydtase_CS"/>
</dbReference>
<dbReference type="PANTHER" id="PTHR43183:SF1">
    <property type="entry name" value="HYPOTHETICAL DIHYDROXY-ACID DEHYDRATASE (EUROFUNG)-RELATED"/>
    <property type="match status" value="1"/>
</dbReference>
<feature type="domain" description="Dihydroxy-acid/6-phosphogluconate dehydratase C-terminal" evidence="7">
    <location>
        <begin position="368"/>
        <end position="573"/>
    </location>
</feature>
<keyword evidence="5 8" id="KW-0456">Lyase</keyword>
<comment type="similarity">
    <text evidence="1">Belongs to the IlvD/Edd family.</text>
</comment>
<dbReference type="NCBIfam" id="NF004784">
    <property type="entry name" value="PRK06131.1"/>
    <property type="match status" value="1"/>
</dbReference>
<dbReference type="Pfam" id="PF00920">
    <property type="entry name" value="ILVD_EDD_N"/>
    <property type="match status" value="1"/>
</dbReference>
<accession>A0ABT7FB09</accession>
<name>A0ABT7FB09_9RHOB</name>
<keyword evidence="3" id="KW-0408">Iron</keyword>
<dbReference type="InterPro" id="IPR052352">
    <property type="entry name" value="Sugar_Degrad_Dehydratases"/>
</dbReference>
<dbReference type="EC" id="4.2.1.-" evidence="8"/>
<dbReference type="GO" id="GO:0016829">
    <property type="term" value="F:lyase activity"/>
    <property type="evidence" value="ECO:0007669"/>
    <property type="project" value="UniProtKB-KW"/>
</dbReference>
<dbReference type="PANTHER" id="PTHR43183">
    <property type="entry name" value="HYPOTHETICAL DIHYDROXYACID DEHYDRATASE (EUROFUNG)-RELATED"/>
    <property type="match status" value="1"/>
</dbReference>
<evidence type="ECO:0000256" key="1">
    <source>
        <dbReference type="ARBA" id="ARBA00006486"/>
    </source>
</evidence>
<dbReference type="PROSITE" id="PS00886">
    <property type="entry name" value="ILVD_EDD_1"/>
    <property type="match status" value="1"/>
</dbReference>
<dbReference type="RefSeq" id="WP_284484212.1">
    <property type="nucleotide sequence ID" value="NZ_JASNJE010000003.1"/>
</dbReference>
<evidence type="ECO:0000256" key="5">
    <source>
        <dbReference type="ARBA" id="ARBA00023239"/>
    </source>
</evidence>
<sequence>MSDKTPKLRSQNWFNNPDDPEMTALYLERYLNYGLTREELQSGKPIIGIAQTGSDLSPCNRHHIELTKRVRDGVISAGGTVIEIPVHPIQETGKRPTAMLDRNLAYLSLVETLFGYPIDGVVLNIGCDKTTPALLMAAATVNIPAIALSVGPMLNGWFRGERTGSGTIVWKARELLAAGEIDDDGFLELVSSSATSVGYCNTMGTATTMNSLAEALGMQLPGSAAIPAAYRKRGQMSYATGQRIVQMVHDDLKPTDIMTRQAFENAIVVNSAIGGSTNAPIHLNAIARHLGVKLDNDDWQRLGHKVPLLVNLQPAGAYLGEDYFHAGGVPAVIGELLGAGLLPHPDAVTANGKTMAENCGDKRTETPEVIKPIGEPMTREAGFINLSGNLFDSAIMKTSVISKEFRDRYLSNPDDPEAFEGRAIVFDGPEDFHRRIDDESLGIDEHCILIMRGAGPIGYPGGAEVVNMRPPAYLLKRGIHALPCMGDGRQSGTSGSPSILNASPEAADGGGLALVRTGDRIRIDLRKCTADMLVDQAELDARRAALPDRPFTPQSQSPWQEIFRQKVRPFSEGMVLEGAPDFQDIAHKSVPRDNH</sequence>
<evidence type="ECO:0000259" key="7">
    <source>
        <dbReference type="Pfam" id="PF24877"/>
    </source>
</evidence>
<feature type="domain" description="Dihydroxy-acid/6-phosphogluconate dehydratase N-terminal" evidence="6">
    <location>
        <begin position="44"/>
        <end position="358"/>
    </location>
</feature>
<organism evidence="8 9">
    <name type="scientific">Sedimentitalea xiamensis</name>
    <dbReference type="NCBI Taxonomy" id="3050037"/>
    <lineage>
        <taxon>Bacteria</taxon>
        <taxon>Pseudomonadati</taxon>
        <taxon>Pseudomonadota</taxon>
        <taxon>Alphaproteobacteria</taxon>
        <taxon>Rhodobacterales</taxon>
        <taxon>Paracoccaceae</taxon>
        <taxon>Sedimentitalea</taxon>
    </lineage>
</organism>
<keyword evidence="4" id="KW-0411">Iron-sulfur</keyword>
<protein>
    <submittedName>
        <fullName evidence="8">IlvD/Edd family dehydratase</fullName>
        <ecNumber evidence="8">4.2.1.-</ecNumber>
    </submittedName>
</protein>